<accession>A0ABN7VJT2</accession>
<evidence type="ECO:0000313" key="2">
    <source>
        <dbReference type="Proteomes" id="UP000789901"/>
    </source>
</evidence>
<sequence length="170" mass="19502">WPLGNETKGQLNEIGHKKSRRLGGGSRKEFFPEEEAQLYAWIVEMRNVALAVTYNSLKLEMLRIVSETALKSHEPAKRWLATQKMPADLEEKLLNFQRCVIKLRRINNYPLSNIANMDETPVWFDIAGNLTVEEIGAKTVHIRTTGNENNHFIVVLICFADGQKLPHDYI</sequence>
<proteinExistence type="predicted"/>
<organism evidence="1 2">
    <name type="scientific">Gigaspora margarita</name>
    <dbReference type="NCBI Taxonomy" id="4874"/>
    <lineage>
        <taxon>Eukaryota</taxon>
        <taxon>Fungi</taxon>
        <taxon>Fungi incertae sedis</taxon>
        <taxon>Mucoromycota</taxon>
        <taxon>Glomeromycotina</taxon>
        <taxon>Glomeromycetes</taxon>
        <taxon>Diversisporales</taxon>
        <taxon>Gigasporaceae</taxon>
        <taxon>Gigaspora</taxon>
    </lineage>
</organism>
<reference evidence="1 2" key="1">
    <citation type="submission" date="2021-06" db="EMBL/GenBank/DDBJ databases">
        <authorList>
            <person name="Kallberg Y."/>
            <person name="Tangrot J."/>
            <person name="Rosling A."/>
        </authorList>
    </citation>
    <scope>NUCLEOTIDE SEQUENCE [LARGE SCALE GENOMIC DNA]</scope>
    <source>
        <strain evidence="1 2">120-4 pot B 10/14</strain>
    </source>
</reference>
<name>A0ABN7VJT2_GIGMA</name>
<dbReference type="Proteomes" id="UP000789901">
    <property type="component" value="Unassembled WGS sequence"/>
</dbReference>
<protein>
    <submittedName>
        <fullName evidence="1">34495_t:CDS:1</fullName>
    </submittedName>
</protein>
<gene>
    <name evidence="1" type="ORF">GMARGA_LOCUS19613</name>
</gene>
<feature type="non-terminal residue" evidence="1">
    <location>
        <position position="1"/>
    </location>
</feature>
<dbReference type="EMBL" id="CAJVQB010016499">
    <property type="protein sequence ID" value="CAG8780199.1"/>
    <property type="molecule type" value="Genomic_DNA"/>
</dbReference>
<keyword evidence="2" id="KW-1185">Reference proteome</keyword>
<comment type="caution">
    <text evidence="1">The sequence shown here is derived from an EMBL/GenBank/DDBJ whole genome shotgun (WGS) entry which is preliminary data.</text>
</comment>
<evidence type="ECO:0000313" key="1">
    <source>
        <dbReference type="EMBL" id="CAG8780199.1"/>
    </source>
</evidence>